<sequence length="93" mass="10696">MYLHMSVKNQKSKGLILKISTWRICLHVFSTKWRIRKSAIRNEGRRLISELSVTSHLVSIKQLETQMGQIASHLNLRKKGGLPSDTLVNLKNE</sequence>
<name>A0A9J5ZEW7_SOLCO</name>
<proteinExistence type="predicted"/>
<gene>
    <name evidence="1" type="ORF">H5410_022738</name>
</gene>
<evidence type="ECO:0000313" key="1">
    <source>
        <dbReference type="EMBL" id="KAG5611457.1"/>
    </source>
</evidence>
<evidence type="ECO:0000313" key="2">
    <source>
        <dbReference type="Proteomes" id="UP000824120"/>
    </source>
</evidence>
<keyword evidence="2" id="KW-1185">Reference proteome</keyword>
<dbReference type="OrthoDB" id="1420404at2759"/>
<comment type="caution">
    <text evidence="1">The sequence shown here is derived from an EMBL/GenBank/DDBJ whole genome shotgun (WGS) entry which is preliminary data.</text>
</comment>
<reference evidence="1 2" key="1">
    <citation type="submission" date="2020-09" db="EMBL/GenBank/DDBJ databases">
        <title>De no assembly of potato wild relative species, Solanum commersonii.</title>
        <authorList>
            <person name="Cho K."/>
        </authorList>
    </citation>
    <scope>NUCLEOTIDE SEQUENCE [LARGE SCALE GENOMIC DNA]</scope>
    <source>
        <strain evidence="1">LZ3.2</strain>
        <tissue evidence="1">Leaf</tissue>
    </source>
</reference>
<protein>
    <submittedName>
        <fullName evidence="1">Uncharacterized protein</fullName>
    </submittedName>
</protein>
<dbReference type="AlphaFoldDB" id="A0A9J5ZEW7"/>
<dbReference type="Proteomes" id="UP000824120">
    <property type="component" value="Chromosome 4"/>
</dbReference>
<organism evidence="1 2">
    <name type="scientific">Solanum commersonii</name>
    <name type="common">Commerson's wild potato</name>
    <name type="synonym">Commerson's nightshade</name>
    <dbReference type="NCBI Taxonomy" id="4109"/>
    <lineage>
        <taxon>Eukaryota</taxon>
        <taxon>Viridiplantae</taxon>
        <taxon>Streptophyta</taxon>
        <taxon>Embryophyta</taxon>
        <taxon>Tracheophyta</taxon>
        <taxon>Spermatophyta</taxon>
        <taxon>Magnoliopsida</taxon>
        <taxon>eudicotyledons</taxon>
        <taxon>Gunneridae</taxon>
        <taxon>Pentapetalae</taxon>
        <taxon>asterids</taxon>
        <taxon>lamiids</taxon>
        <taxon>Solanales</taxon>
        <taxon>Solanaceae</taxon>
        <taxon>Solanoideae</taxon>
        <taxon>Solaneae</taxon>
        <taxon>Solanum</taxon>
    </lineage>
</organism>
<accession>A0A9J5ZEW7</accession>
<dbReference type="EMBL" id="JACXVP010000004">
    <property type="protein sequence ID" value="KAG5611457.1"/>
    <property type="molecule type" value="Genomic_DNA"/>
</dbReference>